<dbReference type="Gene3D" id="3.40.50.150">
    <property type="entry name" value="Vaccinia Virus protein VP39"/>
    <property type="match status" value="1"/>
</dbReference>
<sequence length="194" mass="22600">MSERDRGLKLDSEQESWNEKYRRREETLFAPDAFLVARRHQLQEGTILDVACGDGRNALYLARHGFTVTGVDFSREALRRLAHFSQAQGLTVEAHQLSLEQGALRAVGRFDNVIVVHFKPSPETFRDIGDVLNEGGILLMTSFNLRQHVERNFPEKYCYREREFIGVDDRLELLEYTSYQNERGHFDGYVFRKK</sequence>
<dbReference type="InterPro" id="IPR029063">
    <property type="entry name" value="SAM-dependent_MTases_sf"/>
</dbReference>
<evidence type="ECO:0000313" key="6">
    <source>
        <dbReference type="Proteomes" id="UP000829401"/>
    </source>
</evidence>
<evidence type="ECO:0000256" key="1">
    <source>
        <dbReference type="ARBA" id="ARBA00022603"/>
    </source>
</evidence>
<proteinExistence type="predicted"/>
<evidence type="ECO:0000256" key="3">
    <source>
        <dbReference type="ARBA" id="ARBA00022691"/>
    </source>
</evidence>
<dbReference type="InterPro" id="IPR041698">
    <property type="entry name" value="Methyltransf_25"/>
</dbReference>
<accession>T0CNI7</accession>
<keyword evidence="1 5" id="KW-0489">Methyltransferase</keyword>
<dbReference type="Proteomes" id="UP000829401">
    <property type="component" value="Chromosome"/>
</dbReference>
<protein>
    <submittedName>
        <fullName evidence="5">Class I SAM-dependent methyltransferase</fullName>
    </submittedName>
</protein>
<keyword evidence="3" id="KW-0949">S-adenosyl-L-methionine</keyword>
<dbReference type="eggNOG" id="COG2227">
    <property type="taxonomic scope" value="Bacteria"/>
</dbReference>
<evidence type="ECO:0000313" key="5">
    <source>
        <dbReference type="EMBL" id="UNO47814.1"/>
    </source>
</evidence>
<evidence type="ECO:0000256" key="2">
    <source>
        <dbReference type="ARBA" id="ARBA00022679"/>
    </source>
</evidence>
<dbReference type="AlphaFoldDB" id="T0CNI7"/>
<dbReference type="STRING" id="1356854.N007_17505"/>
<dbReference type="GO" id="GO:0032259">
    <property type="term" value="P:methylation"/>
    <property type="evidence" value="ECO:0007669"/>
    <property type="project" value="UniProtKB-KW"/>
</dbReference>
<name>T0CNI7_ALIAG</name>
<feature type="domain" description="Methyltransferase" evidence="4">
    <location>
        <begin position="47"/>
        <end position="136"/>
    </location>
</feature>
<organism evidence="5 6">
    <name type="scientific">Alicyclobacillus acidoterrestris (strain ATCC 49025 / DSM 3922 / CIP 106132 / NCIMB 13137 / GD3B)</name>
    <dbReference type="NCBI Taxonomy" id="1356854"/>
    <lineage>
        <taxon>Bacteria</taxon>
        <taxon>Bacillati</taxon>
        <taxon>Bacillota</taxon>
        <taxon>Bacilli</taxon>
        <taxon>Bacillales</taxon>
        <taxon>Alicyclobacillaceae</taxon>
        <taxon>Alicyclobacillus</taxon>
    </lineage>
</organism>
<dbReference type="SUPFAM" id="SSF53335">
    <property type="entry name" value="S-adenosyl-L-methionine-dependent methyltransferases"/>
    <property type="match status" value="1"/>
</dbReference>
<keyword evidence="2" id="KW-0808">Transferase</keyword>
<reference evidence="6" key="1">
    <citation type="journal article" date="2022" name="G3 (Bethesda)">
        <title>Unveiling the complete genome sequence of Alicyclobacillus acidoterrestris DSM 3922T, a taint-producing strain.</title>
        <authorList>
            <person name="Leonardo I.C."/>
            <person name="Barreto Crespo M.T."/>
            <person name="Gaspar F.B."/>
        </authorList>
    </citation>
    <scope>NUCLEOTIDE SEQUENCE [LARGE SCALE GENOMIC DNA]</scope>
    <source>
        <strain evidence="6">DSM 3922</strain>
    </source>
</reference>
<dbReference type="CDD" id="cd02440">
    <property type="entry name" value="AdoMet_MTases"/>
    <property type="match status" value="1"/>
</dbReference>
<dbReference type="PANTHER" id="PTHR43464:SF19">
    <property type="entry name" value="UBIQUINONE BIOSYNTHESIS O-METHYLTRANSFERASE, MITOCHONDRIAL"/>
    <property type="match status" value="1"/>
</dbReference>
<accession>A0A9E7CQH3</accession>
<dbReference type="EMBL" id="CP080467">
    <property type="protein sequence ID" value="UNO47814.1"/>
    <property type="molecule type" value="Genomic_DNA"/>
</dbReference>
<dbReference type="GO" id="GO:0008168">
    <property type="term" value="F:methyltransferase activity"/>
    <property type="evidence" value="ECO:0007669"/>
    <property type="project" value="UniProtKB-KW"/>
</dbReference>
<dbReference type="PANTHER" id="PTHR43464">
    <property type="entry name" value="METHYLTRANSFERASE"/>
    <property type="match status" value="1"/>
</dbReference>
<gene>
    <name evidence="5" type="ORF">K1I37_14110</name>
</gene>
<evidence type="ECO:0000259" key="4">
    <source>
        <dbReference type="Pfam" id="PF13649"/>
    </source>
</evidence>
<dbReference type="Pfam" id="PF13649">
    <property type="entry name" value="Methyltransf_25"/>
    <property type="match status" value="1"/>
</dbReference>
<dbReference type="KEGG" id="aaco:K1I37_14110"/>
<dbReference type="OrthoDB" id="9804312at2"/>
<dbReference type="RefSeq" id="WP_021298639.1">
    <property type="nucleotide sequence ID" value="NZ_AURB01000200.1"/>
</dbReference>
<keyword evidence="6" id="KW-1185">Reference proteome</keyword>